<evidence type="ECO:0000313" key="2">
    <source>
        <dbReference type="Proteomes" id="UP000268093"/>
    </source>
</evidence>
<comment type="caution">
    <text evidence="1">The sequence shown here is derived from an EMBL/GenBank/DDBJ whole genome shotgun (WGS) entry which is preliminary data.</text>
</comment>
<reference evidence="1 2" key="1">
    <citation type="journal article" date="2018" name="New Phytol.">
        <title>Phylogenomics of Endogonaceae and evolution of mycorrhizas within Mucoromycota.</title>
        <authorList>
            <person name="Chang Y."/>
            <person name="Desiro A."/>
            <person name="Na H."/>
            <person name="Sandor L."/>
            <person name="Lipzen A."/>
            <person name="Clum A."/>
            <person name="Barry K."/>
            <person name="Grigoriev I.V."/>
            <person name="Martin F.M."/>
            <person name="Stajich J.E."/>
            <person name="Smith M.E."/>
            <person name="Bonito G."/>
            <person name="Spatafora J.W."/>
        </authorList>
    </citation>
    <scope>NUCLEOTIDE SEQUENCE [LARGE SCALE GENOMIC DNA]</scope>
    <source>
        <strain evidence="1 2">GMNB39</strain>
    </source>
</reference>
<keyword evidence="2" id="KW-1185">Reference proteome</keyword>
<sequence>MADGGADGMHGSRRSSHRILMNHIRENLISIVTQPSSGLSSLSSRHSANVHRRRCSADIFRYHHSTDIPHRHCADDELDNRLLSGDNGRDGDYP</sequence>
<gene>
    <name evidence="1" type="ORF">BC936DRAFT_148095</name>
</gene>
<dbReference type="EMBL" id="RBNI01000719">
    <property type="protein sequence ID" value="RUP51459.1"/>
    <property type="molecule type" value="Genomic_DNA"/>
</dbReference>
<organism evidence="1 2">
    <name type="scientific">Jimgerdemannia flammicorona</name>
    <dbReference type="NCBI Taxonomy" id="994334"/>
    <lineage>
        <taxon>Eukaryota</taxon>
        <taxon>Fungi</taxon>
        <taxon>Fungi incertae sedis</taxon>
        <taxon>Mucoromycota</taxon>
        <taxon>Mucoromycotina</taxon>
        <taxon>Endogonomycetes</taxon>
        <taxon>Endogonales</taxon>
        <taxon>Endogonaceae</taxon>
        <taxon>Jimgerdemannia</taxon>
    </lineage>
</organism>
<dbReference type="AlphaFoldDB" id="A0A433DKU6"/>
<name>A0A433DKU6_9FUNG</name>
<evidence type="ECO:0000313" key="1">
    <source>
        <dbReference type="EMBL" id="RUP51459.1"/>
    </source>
</evidence>
<protein>
    <submittedName>
        <fullName evidence="1">Uncharacterized protein</fullName>
    </submittedName>
</protein>
<proteinExistence type="predicted"/>
<accession>A0A433DKU6</accession>
<dbReference type="Proteomes" id="UP000268093">
    <property type="component" value="Unassembled WGS sequence"/>
</dbReference>